<feature type="compositionally biased region" description="Basic and acidic residues" evidence="2">
    <location>
        <begin position="204"/>
        <end position="215"/>
    </location>
</feature>
<comment type="similarity">
    <text evidence="1">Belongs to the mycobacterial PPE family.</text>
</comment>
<dbReference type="Proteomes" id="UP000184501">
    <property type="component" value="Unassembled WGS sequence"/>
</dbReference>
<name>A0A1M5PHN6_STRHI</name>
<protein>
    <submittedName>
        <fullName evidence="4">PPE-repeat protein</fullName>
    </submittedName>
</protein>
<dbReference type="InterPro" id="IPR038332">
    <property type="entry name" value="PPE_sf"/>
</dbReference>
<feature type="compositionally biased region" description="Gly residues" evidence="2">
    <location>
        <begin position="397"/>
        <end position="407"/>
    </location>
</feature>
<evidence type="ECO:0000259" key="3">
    <source>
        <dbReference type="Pfam" id="PF00823"/>
    </source>
</evidence>
<dbReference type="Gene3D" id="1.20.1260.20">
    <property type="entry name" value="PPE superfamily"/>
    <property type="match status" value="1"/>
</dbReference>
<evidence type="ECO:0000313" key="5">
    <source>
        <dbReference type="Proteomes" id="UP000184501"/>
    </source>
</evidence>
<feature type="domain" description="PPE" evidence="3">
    <location>
        <begin position="24"/>
        <end position="154"/>
    </location>
</feature>
<evidence type="ECO:0000256" key="2">
    <source>
        <dbReference type="SAM" id="MobiDB-lite"/>
    </source>
</evidence>
<reference evidence="4 5" key="1">
    <citation type="submission" date="2016-11" db="EMBL/GenBank/DDBJ databases">
        <authorList>
            <person name="Jaros S."/>
            <person name="Januszkiewicz K."/>
            <person name="Wedrychowicz H."/>
        </authorList>
    </citation>
    <scope>NUCLEOTIDE SEQUENCE [LARGE SCALE GENOMIC DNA]</scope>
    <source>
        <strain evidence="4 5">DSM 44523</strain>
    </source>
</reference>
<feature type="compositionally biased region" description="Low complexity" evidence="2">
    <location>
        <begin position="379"/>
        <end position="396"/>
    </location>
</feature>
<dbReference type="EMBL" id="FQVN01000018">
    <property type="protein sequence ID" value="SHH01238.1"/>
    <property type="molecule type" value="Genomic_DNA"/>
</dbReference>
<gene>
    <name evidence="4" type="ORF">SAMN05444320_11865</name>
</gene>
<accession>A0A1M5PHN6</accession>
<feature type="compositionally biased region" description="Gly residues" evidence="2">
    <location>
        <begin position="317"/>
        <end position="378"/>
    </location>
</feature>
<dbReference type="SUPFAM" id="SSF140459">
    <property type="entry name" value="PE/PPE dimer-like"/>
    <property type="match status" value="1"/>
</dbReference>
<organism evidence="4 5">
    <name type="scientific">Streptoalloteichus hindustanus</name>
    <dbReference type="NCBI Taxonomy" id="2017"/>
    <lineage>
        <taxon>Bacteria</taxon>
        <taxon>Bacillati</taxon>
        <taxon>Actinomycetota</taxon>
        <taxon>Actinomycetes</taxon>
        <taxon>Pseudonocardiales</taxon>
        <taxon>Pseudonocardiaceae</taxon>
        <taxon>Streptoalloteichus</taxon>
    </lineage>
</organism>
<dbReference type="STRING" id="2017.SAMN05444320_11865"/>
<evidence type="ECO:0000256" key="1">
    <source>
        <dbReference type="ARBA" id="ARBA00010652"/>
    </source>
</evidence>
<evidence type="ECO:0000313" key="4">
    <source>
        <dbReference type="EMBL" id="SHH01238.1"/>
    </source>
</evidence>
<feature type="compositionally biased region" description="Pro residues" evidence="2">
    <location>
        <begin position="278"/>
        <end position="316"/>
    </location>
</feature>
<dbReference type="OrthoDB" id="3700732at2"/>
<feature type="region of interest" description="Disordered" evidence="2">
    <location>
        <begin position="186"/>
        <end position="437"/>
    </location>
</feature>
<dbReference type="InterPro" id="IPR000030">
    <property type="entry name" value="PPE_dom"/>
</dbReference>
<sequence>MWPFDRKVPGTPRAAFDHQRIYDELHGGAGTGGMSNAAAAWRERVGARFNEVDQLITETMKKVSPIWQGQAAEAFTSGLSPMAQFVRDAKSVSESMAQVVSDQTNHFTAVRDSMPAPVKVTATDNVFSRGWNHLWGDKTDAEKQEEAAQQSSDAARALYTRYTDSTESTTTNLASYPAAPKVTVEAGDQTTSSHNNRIDYPQTSDHRGRTGDDNAYRPVDARPFGSERPVEPRPFEQNHFQDNSRPPGGGNTNVDPPRARPLPGDDPALVNKQSIIPAPGPTPPPPPPVFPPGGPAPVGGPPPGFGPGPFPGPRPGPGGFGPRGGFPGGGSASGGFAGGRPGGVGGGPGGPGQGGGPLGRGGFAGAGMPGQGPAGFGPQGASAPGRPGAPGTAGAPGMAGGRSGQGGEDAEHENKYVQPTDEHWGDGRKVPPPVIGG</sequence>
<feature type="compositionally biased region" description="Basic and acidic residues" evidence="2">
    <location>
        <begin position="412"/>
        <end position="429"/>
    </location>
</feature>
<keyword evidence="5" id="KW-1185">Reference proteome</keyword>
<dbReference type="AlphaFoldDB" id="A0A1M5PHN6"/>
<dbReference type="Pfam" id="PF00823">
    <property type="entry name" value="PPE"/>
    <property type="match status" value="1"/>
</dbReference>
<dbReference type="RefSeq" id="WP_073489908.1">
    <property type="nucleotide sequence ID" value="NZ_FQVN01000018.1"/>
</dbReference>
<proteinExistence type="inferred from homology"/>